<comment type="cofactor">
    <cofactor evidence="1">
        <name>Zn(2+)</name>
        <dbReference type="ChEBI" id="CHEBI:29105"/>
    </cofactor>
</comment>
<evidence type="ECO:0000256" key="6">
    <source>
        <dbReference type="ARBA" id="ARBA00022833"/>
    </source>
</evidence>
<proteinExistence type="inferred from homology"/>
<evidence type="ECO:0000256" key="5">
    <source>
        <dbReference type="ARBA" id="ARBA00022801"/>
    </source>
</evidence>
<dbReference type="PANTHER" id="PTHR11086">
    <property type="entry name" value="DEOXYCYTIDYLATE DEAMINASE-RELATED"/>
    <property type="match status" value="1"/>
</dbReference>
<evidence type="ECO:0000256" key="3">
    <source>
        <dbReference type="ARBA" id="ARBA00022723"/>
    </source>
</evidence>
<dbReference type="EMBL" id="JALJOV010001649">
    <property type="protein sequence ID" value="KAK9844231.1"/>
    <property type="molecule type" value="Genomic_DNA"/>
</dbReference>
<evidence type="ECO:0000313" key="12">
    <source>
        <dbReference type="Proteomes" id="UP001485043"/>
    </source>
</evidence>
<dbReference type="GO" id="GO:0004132">
    <property type="term" value="F:dCMP deaminase activity"/>
    <property type="evidence" value="ECO:0007669"/>
    <property type="project" value="UniProtKB-EC"/>
</dbReference>
<dbReference type="AlphaFoldDB" id="A0AAW1SDI8"/>
<dbReference type="InterPro" id="IPR016193">
    <property type="entry name" value="Cytidine_deaminase-like"/>
</dbReference>
<keyword evidence="4" id="KW-0545">Nucleotide biosynthesis</keyword>
<dbReference type="GO" id="GO:0008270">
    <property type="term" value="F:zinc ion binding"/>
    <property type="evidence" value="ECO:0007669"/>
    <property type="project" value="InterPro"/>
</dbReference>
<dbReference type="GO" id="GO:0009165">
    <property type="term" value="P:nucleotide biosynthetic process"/>
    <property type="evidence" value="ECO:0007669"/>
    <property type="project" value="UniProtKB-KW"/>
</dbReference>
<keyword evidence="9" id="KW-0812">Transmembrane</keyword>
<dbReference type="CDD" id="cd01286">
    <property type="entry name" value="deoxycytidylate_deaminase"/>
    <property type="match status" value="1"/>
</dbReference>
<evidence type="ECO:0000256" key="9">
    <source>
        <dbReference type="SAM" id="Phobius"/>
    </source>
</evidence>
<dbReference type="PROSITE" id="PS00903">
    <property type="entry name" value="CYT_DCMP_DEAMINASES_1"/>
    <property type="match status" value="1"/>
</dbReference>
<keyword evidence="9" id="KW-0472">Membrane</keyword>
<keyword evidence="6" id="KW-0862">Zinc</keyword>
<accession>A0AAW1SDI8</accession>
<evidence type="ECO:0000256" key="8">
    <source>
        <dbReference type="ARBA" id="ARBA00041763"/>
    </source>
</evidence>
<name>A0AAW1SDI8_9CHLO</name>
<comment type="similarity">
    <text evidence="2">Belongs to the cytidine and deoxycytidylate deaminase family.</text>
</comment>
<dbReference type="InterPro" id="IPR035105">
    <property type="entry name" value="Deoxycytidylate_deaminase_dom"/>
</dbReference>
<dbReference type="PANTHER" id="PTHR11086:SF18">
    <property type="entry name" value="DEOXYCYTIDYLATE DEAMINASE"/>
    <property type="match status" value="1"/>
</dbReference>
<evidence type="ECO:0000256" key="7">
    <source>
        <dbReference type="ARBA" id="ARBA00038938"/>
    </source>
</evidence>
<evidence type="ECO:0000313" key="11">
    <source>
        <dbReference type="EMBL" id="KAK9844231.1"/>
    </source>
</evidence>
<organism evidence="11 12">
    <name type="scientific">Apatococcus fuscideae</name>
    <dbReference type="NCBI Taxonomy" id="2026836"/>
    <lineage>
        <taxon>Eukaryota</taxon>
        <taxon>Viridiplantae</taxon>
        <taxon>Chlorophyta</taxon>
        <taxon>core chlorophytes</taxon>
        <taxon>Trebouxiophyceae</taxon>
        <taxon>Chlorellales</taxon>
        <taxon>Chlorellaceae</taxon>
        <taxon>Apatococcus</taxon>
    </lineage>
</organism>
<evidence type="ECO:0000259" key="10">
    <source>
        <dbReference type="PROSITE" id="PS51747"/>
    </source>
</evidence>
<dbReference type="PROSITE" id="PS51747">
    <property type="entry name" value="CYT_DCMP_DEAMINASES_2"/>
    <property type="match status" value="1"/>
</dbReference>
<keyword evidence="5" id="KW-0378">Hydrolase</keyword>
<protein>
    <recommendedName>
        <fullName evidence="8">dCMP deaminase</fullName>
        <ecNumber evidence="7">3.5.4.12</ecNumber>
    </recommendedName>
    <alternativeName>
        <fullName evidence="8">dCMP deaminase</fullName>
    </alternativeName>
</protein>
<dbReference type="FunFam" id="3.40.140.10:FF:000021">
    <property type="entry name" value="Deoxycytidylate deaminase"/>
    <property type="match status" value="1"/>
</dbReference>
<dbReference type="EC" id="3.5.4.12" evidence="7"/>
<keyword evidence="3" id="KW-0479">Metal-binding</keyword>
<keyword evidence="12" id="KW-1185">Reference proteome</keyword>
<dbReference type="Gene3D" id="3.40.140.10">
    <property type="entry name" value="Cytidine Deaminase, domain 2"/>
    <property type="match status" value="1"/>
</dbReference>
<dbReference type="InterPro" id="IPR016192">
    <property type="entry name" value="APOBEC/CMP_deaminase_Zn-bd"/>
</dbReference>
<feature type="domain" description="CMP/dCMP-type deaminase" evidence="10">
    <location>
        <begin position="76"/>
        <end position="205"/>
    </location>
</feature>
<dbReference type="Pfam" id="PF00383">
    <property type="entry name" value="dCMP_cyt_deam_1"/>
    <property type="match status" value="1"/>
</dbReference>
<dbReference type="InterPro" id="IPR002125">
    <property type="entry name" value="CMP_dCMP_dom"/>
</dbReference>
<dbReference type="SUPFAM" id="SSF53927">
    <property type="entry name" value="Cytidine deaminase-like"/>
    <property type="match status" value="1"/>
</dbReference>
<comment type="caution">
    <text evidence="11">The sequence shown here is derived from an EMBL/GenBank/DDBJ whole genome shotgun (WGS) entry which is preliminary data.</text>
</comment>
<dbReference type="GO" id="GO:0005737">
    <property type="term" value="C:cytoplasm"/>
    <property type="evidence" value="ECO:0007669"/>
    <property type="project" value="TreeGrafter"/>
</dbReference>
<feature type="transmembrane region" description="Helical" evidence="9">
    <location>
        <begin position="6"/>
        <end position="25"/>
    </location>
</feature>
<sequence>MAARLVAYTAVAGISVGVVSLAWWCRSRCRVVWRSETPGKPEGALKGLAFSTKSSAGKEGGKVDPRDHRPREGFLSWDDYFMAVAYLSAQRSKDPHKQVGACIVSNEQIILGIGYNGFPRGCDDAQLPWAKCSDQDQLLDTKYPYVCHAEMNAILNKNQASLSQAKLYVTMFPCNECAKLLIQAGIKEVIFHEDKPSLPASTQPRGGMMPAQAYTASRRLLALAGCGRHRLPAQCSARASIARQQPADQQLSSNITQALWLSSCHPMD</sequence>
<evidence type="ECO:0000256" key="4">
    <source>
        <dbReference type="ARBA" id="ARBA00022727"/>
    </source>
</evidence>
<keyword evidence="9" id="KW-1133">Transmembrane helix</keyword>
<gene>
    <name evidence="11" type="ORF">WJX84_011033</name>
</gene>
<dbReference type="InterPro" id="IPR015517">
    <property type="entry name" value="dCMP_deaminase-rel"/>
</dbReference>
<evidence type="ECO:0000256" key="1">
    <source>
        <dbReference type="ARBA" id="ARBA00001947"/>
    </source>
</evidence>
<evidence type="ECO:0000256" key="2">
    <source>
        <dbReference type="ARBA" id="ARBA00006576"/>
    </source>
</evidence>
<dbReference type="Proteomes" id="UP001485043">
    <property type="component" value="Unassembled WGS sequence"/>
</dbReference>
<reference evidence="11 12" key="1">
    <citation type="journal article" date="2024" name="Nat. Commun.">
        <title>Phylogenomics reveals the evolutionary origins of lichenization in chlorophyte algae.</title>
        <authorList>
            <person name="Puginier C."/>
            <person name="Libourel C."/>
            <person name="Otte J."/>
            <person name="Skaloud P."/>
            <person name="Haon M."/>
            <person name="Grisel S."/>
            <person name="Petersen M."/>
            <person name="Berrin J.G."/>
            <person name="Delaux P.M."/>
            <person name="Dal Grande F."/>
            <person name="Keller J."/>
        </authorList>
    </citation>
    <scope>NUCLEOTIDE SEQUENCE [LARGE SCALE GENOMIC DNA]</scope>
    <source>
        <strain evidence="11 12">SAG 2523</strain>
    </source>
</reference>